<protein>
    <submittedName>
        <fullName evidence="1">Uncharacterized protein</fullName>
    </submittedName>
</protein>
<organism evidence="1 2">
    <name type="scientific">Pristionchus pacificus</name>
    <name type="common">Parasitic nematode worm</name>
    <dbReference type="NCBI Taxonomy" id="54126"/>
    <lineage>
        <taxon>Eukaryota</taxon>
        <taxon>Metazoa</taxon>
        <taxon>Ecdysozoa</taxon>
        <taxon>Nematoda</taxon>
        <taxon>Chromadorea</taxon>
        <taxon>Rhabditida</taxon>
        <taxon>Rhabditina</taxon>
        <taxon>Diplogasteromorpha</taxon>
        <taxon>Diplogasteroidea</taxon>
        <taxon>Neodiplogasteridae</taxon>
        <taxon>Pristionchus</taxon>
    </lineage>
</organism>
<proteinExistence type="predicted"/>
<sequence length="237" mass="27601">MSVYKEARYHSIPFRFRTRISALAYSLHFRLFSRMFEQEMNLCYPVQKCALKLQNPDKVGKHCLKRKSEEPIVPSKKVKIEENEDTESSPSPVTATVKKSHKKKMTTPFVHHSTLPYSTYRHPSQFKKIGNYENLDEITAALIAKRKAERIAREIKTSFLPIDHSSLPYSTYKRPENFDKAENVLLLEDIAARLAKRRAEKDAKKAATSGSLLHFTEESQRFIDENVRPKIRITFRK</sequence>
<reference evidence="1" key="2">
    <citation type="submission" date="2022-06" db="UniProtKB">
        <authorList>
            <consortium name="EnsemblMetazoa"/>
        </authorList>
    </citation>
    <scope>IDENTIFICATION</scope>
    <source>
        <strain evidence="1">PS312</strain>
    </source>
</reference>
<evidence type="ECO:0000313" key="1">
    <source>
        <dbReference type="EnsemblMetazoa" id="PPA24759.1"/>
    </source>
</evidence>
<dbReference type="AlphaFoldDB" id="A0A2A6BPS7"/>
<reference evidence="2" key="1">
    <citation type="journal article" date="2008" name="Nat. Genet.">
        <title>The Pristionchus pacificus genome provides a unique perspective on nematode lifestyle and parasitism.</title>
        <authorList>
            <person name="Dieterich C."/>
            <person name="Clifton S.W."/>
            <person name="Schuster L.N."/>
            <person name="Chinwalla A."/>
            <person name="Delehaunty K."/>
            <person name="Dinkelacker I."/>
            <person name="Fulton L."/>
            <person name="Fulton R."/>
            <person name="Godfrey J."/>
            <person name="Minx P."/>
            <person name="Mitreva M."/>
            <person name="Roeseler W."/>
            <person name="Tian H."/>
            <person name="Witte H."/>
            <person name="Yang S.P."/>
            <person name="Wilson R.K."/>
            <person name="Sommer R.J."/>
        </authorList>
    </citation>
    <scope>NUCLEOTIDE SEQUENCE [LARGE SCALE GENOMIC DNA]</scope>
    <source>
        <strain evidence="2">PS312</strain>
    </source>
</reference>
<evidence type="ECO:0000313" key="2">
    <source>
        <dbReference type="Proteomes" id="UP000005239"/>
    </source>
</evidence>
<accession>A0A2A6BPS7</accession>
<dbReference type="EnsemblMetazoa" id="PPA24759.1">
    <property type="protein sequence ID" value="PPA24759.1"/>
    <property type="gene ID" value="WBGene00114313"/>
</dbReference>
<dbReference type="Proteomes" id="UP000005239">
    <property type="component" value="Unassembled WGS sequence"/>
</dbReference>
<name>A0A2A6BPS7_PRIPA</name>
<keyword evidence="2" id="KW-1185">Reference proteome</keyword>
<accession>A0A8R1YKX9</accession>
<gene>
    <name evidence="1" type="primary">WBGene00114313</name>
</gene>